<gene>
    <name evidence="2" type="ORF">F7725_013298</name>
</gene>
<protein>
    <submittedName>
        <fullName evidence="2">Uncharacterized protein</fullName>
    </submittedName>
</protein>
<feature type="region of interest" description="Disordered" evidence="1">
    <location>
        <begin position="43"/>
        <end position="88"/>
    </location>
</feature>
<proteinExistence type="predicted"/>
<evidence type="ECO:0000256" key="1">
    <source>
        <dbReference type="SAM" id="MobiDB-lite"/>
    </source>
</evidence>
<feature type="non-terminal residue" evidence="2">
    <location>
        <position position="1"/>
    </location>
</feature>
<reference evidence="2 3" key="1">
    <citation type="submission" date="2020-03" db="EMBL/GenBank/DDBJ databases">
        <title>Dissostichus mawsoni Genome sequencing and assembly.</title>
        <authorList>
            <person name="Park H."/>
        </authorList>
    </citation>
    <scope>NUCLEOTIDE SEQUENCE [LARGE SCALE GENOMIC DNA]</scope>
    <source>
        <strain evidence="2">DM0001</strain>
        <tissue evidence="2">Muscle</tissue>
    </source>
</reference>
<accession>A0A7J5YPU2</accession>
<name>A0A7J5YPU2_DISMA</name>
<comment type="caution">
    <text evidence="2">The sequence shown here is derived from an EMBL/GenBank/DDBJ whole genome shotgun (WGS) entry which is preliminary data.</text>
</comment>
<evidence type="ECO:0000313" key="2">
    <source>
        <dbReference type="EMBL" id="KAF3851526.1"/>
    </source>
</evidence>
<sequence>MLIPQLVAHLVSMDTNSGTREVEMLQREGAPIVFCPRLRARKNARPPKAATSCRPPKGGDCGVHHSDPRSSGPVKSGRSCTSVGRNEDPVHCSVPTTLEFLQSLLDDGRVRYRQG</sequence>
<organism evidence="2 3">
    <name type="scientific">Dissostichus mawsoni</name>
    <name type="common">Antarctic cod</name>
    <dbReference type="NCBI Taxonomy" id="36200"/>
    <lineage>
        <taxon>Eukaryota</taxon>
        <taxon>Metazoa</taxon>
        <taxon>Chordata</taxon>
        <taxon>Craniata</taxon>
        <taxon>Vertebrata</taxon>
        <taxon>Euteleostomi</taxon>
        <taxon>Actinopterygii</taxon>
        <taxon>Neopterygii</taxon>
        <taxon>Teleostei</taxon>
        <taxon>Neoteleostei</taxon>
        <taxon>Acanthomorphata</taxon>
        <taxon>Eupercaria</taxon>
        <taxon>Perciformes</taxon>
        <taxon>Notothenioidei</taxon>
        <taxon>Nototheniidae</taxon>
        <taxon>Dissostichus</taxon>
    </lineage>
</organism>
<dbReference type="Proteomes" id="UP000518266">
    <property type="component" value="Unassembled WGS sequence"/>
</dbReference>
<dbReference type="AlphaFoldDB" id="A0A7J5YPU2"/>
<dbReference type="EMBL" id="JAAKFY010000010">
    <property type="protein sequence ID" value="KAF3851526.1"/>
    <property type="molecule type" value="Genomic_DNA"/>
</dbReference>
<evidence type="ECO:0000313" key="3">
    <source>
        <dbReference type="Proteomes" id="UP000518266"/>
    </source>
</evidence>
<keyword evidence="3" id="KW-1185">Reference proteome</keyword>